<organism evidence="1 2">
    <name type="scientific">Austropuccinia psidii MF-1</name>
    <dbReference type="NCBI Taxonomy" id="1389203"/>
    <lineage>
        <taxon>Eukaryota</taxon>
        <taxon>Fungi</taxon>
        <taxon>Dikarya</taxon>
        <taxon>Basidiomycota</taxon>
        <taxon>Pucciniomycotina</taxon>
        <taxon>Pucciniomycetes</taxon>
        <taxon>Pucciniales</taxon>
        <taxon>Sphaerophragmiaceae</taxon>
        <taxon>Austropuccinia</taxon>
    </lineage>
</organism>
<name>A0A9Q3HQB3_9BASI</name>
<dbReference type="EMBL" id="AVOT02023656">
    <property type="protein sequence ID" value="MBW0513836.1"/>
    <property type="molecule type" value="Genomic_DNA"/>
</dbReference>
<keyword evidence="2" id="KW-1185">Reference proteome</keyword>
<comment type="caution">
    <text evidence="1">The sequence shown here is derived from an EMBL/GenBank/DDBJ whole genome shotgun (WGS) entry which is preliminary data.</text>
</comment>
<dbReference type="Proteomes" id="UP000765509">
    <property type="component" value="Unassembled WGS sequence"/>
</dbReference>
<gene>
    <name evidence="1" type="ORF">O181_053551</name>
</gene>
<evidence type="ECO:0000313" key="1">
    <source>
        <dbReference type="EMBL" id="MBW0513836.1"/>
    </source>
</evidence>
<reference evidence="1" key="1">
    <citation type="submission" date="2021-03" db="EMBL/GenBank/DDBJ databases">
        <title>Draft genome sequence of rust myrtle Austropuccinia psidii MF-1, a brazilian biotype.</title>
        <authorList>
            <person name="Quecine M.C."/>
            <person name="Pachon D.M.R."/>
            <person name="Bonatelli M.L."/>
            <person name="Correr F.H."/>
            <person name="Franceschini L.M."/>
            <person name="Leite T.F."/>
            <person name="Margarido G.R.A."/>
            <person name="Almeida C.A."/>
            <person name="Ferrarezi J.A."/>
            <person name="Labate C.A."/>
        </authorList>
    </citation>
    <scope>NUCLEOTIDE SEQUENCE</scope>
    <source>
        <strain evidence="1">MF-1</strain>
    </source>
</reference>
<dbReference type="OrthoDB" id="2507769at2759"/>
<accession>A0A9Q3HQB3</accession>
<evidence type="ECO:0000313" key="2">
    <source>
        <dbReference type="Proteomes" id="UP000765509"/>
    </source>
</evidence>
<sequence>MVKIGNLNEPGTGISVEDVAKPGDRQSVCDTGASHSLTGDFSALCCFEKLTKLIPLCIATNTAQQSFVPGMGSLIYPGYQGKQVIINGVFDSPDAAGTLFSPGPLISTGAKLHMIGSDILISTKAEGPLLQAPYCGNGRKWQLPLLSRLVARAIDKNDINRSHSDRDMTKESISTIKFPCDLVSAMHARP</sequence>
<proteinExistence type="predicted"/>
<dbReference type="AlphaFoldDB" id="A0A9Q3HQB3"/>
<protein>
    <submittedName>
        <fullName evidence="1">Uncharacterized protein</fullName>
    </submittedName>
</protein>